<keyword evidence="10" id="KW-1185">Reference proteome</keyword>
<protein>
    <submittedName>
        <fullName evidence="9">Putative ABC transport system permease protein</fullName>
    </submittedName>
</protein>
<dbReference type="EMBL" id="RCDA01000001">
    <property type="protein sequence ID" value="RLK50278.1"/>
    <property type="molecule type" value="Genomic_DNA"/>
</dbReference>
<feature type="transmembrane region" description="Helical" evidence="6">
    <location>
        <begin position="423"/>
        <end position="445"/>
    </location>
</feature>
<keyword evidence="4 6" id="KW-1133">Transmembrane helix</keyword>
<dbReference type="GO" id="GO:0005886">
    <property type="term" value="C:plasma membrane"/>
    <property type="evidence" value="ECO:0007669"/>
    <property type="project" value="UniProtKB-SubCell"/>
</dbReference>
<feature type="transmembrane region" description="Helical" evidence="6">
    <location>
        <begin position="478"/>
        <end position="498"/>
    </location>
</feature>
<dbReference type="InterPro" id="IPR025857">
    <property type="entry name" value="MacB_PCD"/>
</dbReference>
<feature type="transmembrane region" description="Helical" evidence="6">
    <location>
        <begin position="300"/>
        <end position="324"/>
    </location>
</feature>
<sequence length="843" mass="89250">MHLLRRAGLRYLLGHRWQVALAVLGITLGVAVVTAVDLANRSALQAFQLSADALTGEATHSITAGSEGFDEALYPWLRVEQGERRASPVVEGYAEDLDQAARVWRMLGVDAFAESEVRPGLGGIAGQADLALFMGRDDHVLMLEDAAAELDLQPGDRLRLRVQGRERAVVLGGTLATARPVDRQGLHDVLIMDIAAAQALLGRTGRLDRIDLVLPDEGRAATLAEDLPDGVQLRPAEARSSALLDMSRAFRLNLTAFSLLALLVGAFLIYNAMTFAVVQRRALFGRLRALGVDRVQILRLVLLEAAVVGLVGSVLGLVVGWLLAQGLVGLVTRTINDLYFVVQVRGVALSPHNLALGLALGMGATLVAALLPANEAARSPPRATLSRADLEGRSRARAPRLAGAGVGAILLGSALLLVSPALLVAFVGIFLLLMGAALMVPWLVLRSSLALARPAGALFGLPGRMAARGLSAGLSRSAVAVAALMIAISTVVGVGVMVDSFRGTFERWLDASLAADVYIAAPSVTGEASPPLAPGLPEAFAGVEGVERITTGRYLRLARGGEDWRLRAYDLGRDRADGFMFREGDPALWARLREEDAVLVTEPFQSRHGVGTGDSLTLPTPAGERSFTVVGVTYDYTTSEGAVIMAAERYRSIWEDETVNSVAVHAAAGTDTAELVARLRSAAGEAQALRYRPSAEIRQISLDVFDRTFTITHVLRLLATGVAVVGVLGALLALALERSREMAVLRAMGCSVQQVRRLILGQSLFAGGLSGLLALPLGLALAVALTQTINQRAFGWSLGVHVDPLLLLQAVALAVLAALLAGWYPARRMAATPPGDALREEVE</sequence>
<comment type="caution">
    <text evidence="9">The sequence shown here is derived from an EMBL/GenBank/DDBJ whole genome shotgun (WGS) entry which is preliminary data.</text>
</comment>
<evidence type="ECO:0000256" key="4">
    <source>
        <dbReference type="ARBA" id="ARBA00022989"/>
    </source>
</evidence>
<feature type="transmembrane region" description="Helical" evidence="6">
    <location>
        <begin position="764"/>
        <end position="785"/>
    </location>
</feature>
<feature type="transmembrane region" description="Helical" evidence="6">
    <location>
        <begin position="398"/>
        <end position="417"/>
    </location>
</feature>
<dbReference type="InterPro" id="IPR038766">
    <property type="entry name" value="Membrane_comp_ABC_pdt"/>
</dbReference>
<feature type="domain" description="ABC3 transporter permease C-terminal" evidence="7">
    <location>
        <begin position="717"/>
        <end position="834"/>
    </location>
</feature>
<dbReference type="Pfam" id="PF02687">
    <property type="entry name" value="FtsX"/>
    <property type="match status" value="2"/>
</dbReference>
<evidence type="ECO:0000256" key="3">
    <source>
        <dbReference type="ARBA" id="ARBA00022692"/>
    </source>
</evidence>
<evidence type="ECO:0000256" key="6">
    <source>
        <dbReference type="SAM" id="Phobius"/>
    </source>
</evidence>
<dbReference type="PANTHER" id="PTHR30287:SF2">
    <property type="entry name" value="BLL1001 PROTEIN"/>
    <property type="match status" value="1"/>
</dbReference>
<organism evidence="9 10">
    <name type="scientific">Alkalispirillum mobile</name>
    <dbReference type="NCBI Taxonomy" id="85925"/>
    <lineage>
        <taxon>Bacteria</taxon>
        <taxon>Pseudomonadati</taxon>
        <taxon>Pseudomonadota</taxon>
        <taxon>Gammaproteobacteria</taxon>
        <taxon>Chromatiales</taxon>
        <taxon>Ectothiorhodospiraceae</taxon>
        <taxon>Alkalispirillum</taxon>
    </lineage>
</organism>
<dbReference type="Proteomes" id="UP000275461">
    <property type="component" value="Unassembled WGS sequence"/>
</dbReference>
<evidence type="ECO:0000256" key="2">
    <source>
        <dbReference type="ARBA" id="ARBA00022475"/>
    </source>
</evidence>
<gene>
    <name evidence="9" type="ORF">DFR31_0171</name>
</gene>
<feature type="transmembrane region" description="Helical" evidence="6">
    <location>
        <begin position="354"/>
        <end position="377"/>
    </location>
</feature>
<evidence type="ECO:0000313" key="9">
    <source>
        <dbReference type="EMBL" id="RLK50278.1"/>
    </source>
</evidence>
<feature type="transmembrane region" description="Helical" evidence="6">
    <location>
        <begin position="805"/>
        <end position="824"/>
    </location>
</feature>
<dbReference type="PANTHER" id="PTHR30287">
    <property type="entry name" value="MEMBRANE COMPONENT OF PREDICTED ABC SUPERFAMILY METABOLITE UPTAKE TRANSPORTER"/>
    <property type="match status" value="1"/>
</dbReference>
<evidence type="ECO:0000259" key="8">
    <source>
        <dbReference type="Pfam" id="PF12704"/>
    </source>
</evidence>
<reference evidence="9 10" key="1">
    <citation type="submission" date="2018-10" db="EMBL/GenBank/DDBJ databases">
        <title>Genomic Encyclopedia of Type Strains, Phase IV (KMG-IV): sequencing the most valuable type-strain genomes for metagenomic binning, comparative biology and taxonomic classification.</title>
        <authorList>
            <person name="Goeker M."/>
        </authorList>
    </citation>
    <scope>NUCLEOTIDE SEQUENCE [LARGE SCALE GENOMIC DNA]</scope>
    <source>
        <strain evidence="9 10">DSM 12769</strain>
    </source>
</reference>
<dbReference type="Pfam" id="PF12704">
    <property type="entry name" value="MacB_PCD"/>
    <property type="match status" value="2"/>
</dbReference>
<proteinExistence type="predicted"/>
<name>A0A498CCZ2_9GAMM</name>
<evidence type="ECO:0000256" key="1">
    <source>
        <dbReference type="ARBA" id="ARBA00004651"/>
    </source>
</evidence>
<comment type="subcellular location">
    <subcellularLocation>
        <location evidence="1">Cell membrane</location>
        <topology evidence="1">Multi-pass membrane protein</topology>
    </subcellularLocation>
</comment>
<dbReference type="RefSeq" id="WP_211328213.1">
    <property type="nucleotide sequence ID" value="NZ_RCDA01000001.1"/>
</dbReference>
<keyword evidence="2" id="KW-1003">Cell membrane</keyword>
<dbReference type="InterPro" id="IPR003838">
    <property type="entry name" value="ABC3_permease_C"/>
</dbReference>
<feature type="transmembrane region" description="Helical" evidence="6">
    <location>
        <begin position="256"/>
        <end position="279"/>
    </location>
</feature>
<evidence type="ECO:0000313" key="10">
    <source>
        <dbReference type="Proteomes" id="UP000275461"/>
    </source>
</evidence>
<keyword evidence="3 6" id="KW-0812">Transmembrane</keyword>
<evidence type="ECO:0000256" key="5">
    <source>
        <dbReference type="ARBA" id="ARBA00023136"/>
    </source>
</evidence>
<feature type="domain" description="ABC3 transporter permease C-terminal" evidence="7">
    <location>
        <begin position="256"/>
        <end position="381"/>
    </location>
</feature>
<feature type="transmembrane region" description="Helical" evidence="6">
    <location>
        <begin position="714"/>
        <end position="736"/>
    </location>
</feature>
<evidence type="ECO:0000259" key="7">
    <source>
        <dbReference type="Pfam" id="PF02687"/>
    </source>
</evidence>
<feature type="domain" description="MacB-like periplasmic core" evidence="8">
    <location>
        <begin position="20"/>
        <end position="227"/>
    </location>
</feature>
<accession>A0A498CCZ2</accession>
<feature type="domain" description="MacB-like periplasmic core" evidence="8">
    <location>
        <begin position="477"/>
        <end position="681"/>
    </location>
</feature>
<dbReference type="AlphaFoldDB" id="A0A498CCZ2"/>
<keyword evidence="5 6" id="KW-0472">Membrane</keyword>